<evidence type="ECO:0000313" key="1">
    <source>
        <dbReference type="EMBL" id="MPM91520.1"/>
    </source>
</evidence>
<comment type="caution">
    <text evidence="1">The sequence shown here is derived from an EMBL/GenBank/DDBJ whole genome shotgun (WGS) entry which is preliminary data.</text>
</comment>
<sequence length="304" mass="31298">MNGGRKCEAALRDGFERCRIGFKGKGTTNCVCTRRDELHGGGCAGAECDGAAAFGQGPGRDAGVRNGGAAIYGYAPVNIQSVQFGSGYADRNRLSAVIECREADLYLQDGIDGDCRTFGEGSAQRVGQGDGQCITAFVVECDTAAVNRQGSAGVFGIGLGCTAVLGNRPHGGEVIQIGTTDEYCGCFTDVPGLRQAQRDIRNGINCDFRAVREAPAEGVGHGDSQRIAAFIVECDTAAVSRQGSAGVIGVGPGCAAVLGDCPRDGHTVQIGSADGHYVGFTDVSGLRHGQLDLWNGINGNISGL</sequence>
<reference evidence="1" key="1">
    <citation type="submission" date="2019-08" db="EMBL/GenBank/DDBJ databases">
        <authorList>
            <person name="Kucharzyk K."/>
            <person name="Murdoch R.W."/>
            <person name="Higgins S."/>
            <person name="Loffler F."/>
        </authorList>
    </citation>
    <scope>NUCLEOTIDE SEQUENCE</scope>
</reference>
<name>A0A645DPW2_9ZZZZ</name>
<gene>
    <name evidence="1" type="ORF">SDC9_138651</name>
</gene>
<dbReference type="AlphaFoldDB" id="A0A645DPW2"/>
<protein>
    <submittedName>
        <fullName evidence="1">Uncharacterized protein</fullName>
    </submittedName>
</protein>
<proteinExistence type="predicted"/>
<accession>A0A645DPW2</accession>
<dbReference type="EMBL" id="VSSQ01038564">
    <property type="protein sequence ID" value="MPM91520.1"/>
    <property type="molecule type" value="Genomic_DNA"/>
</dbReference>
<organism evidence="1">
    <name type="scientific">bioreactor metagenome</name>
    <dbReference type="NCBI Taxonomy" id="1076179"/>
    <lineage>
        <taxon>unclassified sequences</taxon>
        <taxon>metagenomes</taxon>
        <taxon>ecological metagenomes</taxon>
    </lineage>
</organism>